<evidence type="ECO:0000313" key="2">
    <source>
        <dbReference type="Proteomes" id="UP001163324"/>
    </source>
</evidence>
<sequence length="539" mass="60388">MEAHNEIVAGVAERVKHFHALQKPFRIYHGSTNSTRASPKSAANTVDTSRLANVLAVDPARRTATAEPNVPLGDLVAATLAHGLVPLVVMEFPGITVGGGFSGSSGESSSFRHGAFDATIESIEIVLPDGAVEHASRTVKPDLLWGAASAFGTLGVVTLLEVRLRPAKKYVRLEYHLLRSPEDSVRKIRAECARDENDYVDGIVFAMDQTVVCTGRMVDDKPDGEEERRFTRPSDPWFYLRAQDVKNRLLKSGGYGETTTTTTSNTTTATTTVTKVDYIPLVDYLFRYDRGGFWMARYAFTYFATPFNRLTRRALDRFMHTKTMYHAMHKSGLADSYVIQDVGVTWETAADFQRWLHDDSGLGGKKGSSGKGGIYPLWLCPLRIRRDDPDSGHGLHAEFSSPDTVPELLNFGVWGPVGTPDRREAVRLNRALEHKVQACGGKKWLYAQAFYTEDEFWAHYQKDSYFALREKYAAGYLPSVYDKVKVDVDDEERAARGRPAHRRLAKKIWPLRGLYGVYHAWRGHDYLLQKRVEETSAKA</sequence>
<organism evidence="1 2">
    <name type="scientific">Trichothecium roseum</name>
    <dbReference type="NCBI Taxonomy" id="47278"/>
    <lineage>
        <taxon>Eukaryota</taxon>
        <taxon>Fungi</taxon>
        <taxon>Dikarya</taxon>
        <taxon>Ascomycota</taxon>
        <taxon>Pezizomycotina</taxon>
        <taxon>Sordariomycetes</taxon>
        <taxon>Hypocreomycetidae</taxon>
        <taxon>Hypocreales</taxon>
        <taxon>Hypocreales incertae sedis</taxon>
        <taxon>Trichothecium</taxon>
    </lineage>
</organism>
<accession>A0ACC0UYM3</accession>
<gene>
    <name evidence="1" type="ORF">N3K66_007005</name>
</gene>
<evidence type="ECO:0000313" key="1">
    <source>
        <dbReference type="EMBL" id="KAI9898645.1"/>
    </source>
</evidence>
<comment type="caution">
    <text evidence="1">The sequence shown here is derived from an EMBL/GenBank/DDBJ whole genome shotgun (WGS) entry which is preliminary data.</text>
</comment>
<protein>
    <submittedName>
        <fullName evidence="1">Uncharacterized protein</fullName>
    </submittedName>
</protein>
<dbReference type="EMBL" id="CM047945">
    <property type="protein sequence ID" value="KAI9898645.1"/>
    <property type="molecule type" value="Genomic_DNA"/>
</dbReference>
<keyword evidence="2" id="KW-1185">Reference proteome</keyword>
<proteinExistence type="predicted"/>
<dbReference type="Proteomes" id="UP001163324">
    <property type="component" value="Chromosome 6"/>
</dbReference>
<reference evidence="1" key="1">
    <citation type="submission" date="2022-10" db="EMBL/GenBank/DDBJ databases">
        <title>Complete Genome of Trichothecium roseum strain YXFP-22015, a Plant Pathogen Isolated from Citrus.</title>
        <authorList>
            <person name="Wang Y."/>
            <person name="Zhu L."/>
        </authorList>
    </citation>
    <scope>NUCLEOTIDE SEQUENCE</scope>
    <source>
        <strain evidence="1">YXFP-22015</strain>
    </source>
</reference>
<name>A0ACC0UYM3_9HYPO</name>